<dbReference type="InterPro" id="IPR010255">
    <property type="entry name" value="Haem_peroxidase_sf"/>
</dbReference>
<evidence type="ECO:0000256" key="7">
    <source>
        <dbReference type="SAM" id="Phobius"/>
    </source>
</evidence>
<evidence type="ECO:0000313" key="10">
    <source>
        <dbReference type="Proteomes" id="UP001634393"/>
    </source>
</evidence>
<keyword evidence="7" id="KW-1133">Transmembrane helix</keyword>
<evidence type="ECO:0000256" key="1">
    <source>
        <dbReference type="ARBA" id="ARBA00022559"/>
    </source>
</evidence>
<comment type="caution">
    <text evidence="9">The sequence shown here is derived from an EMBL/GenBank/DDBJ whole genome shotgun (WGS) entry which is preliminary data.</text>
</comment>
<evidence type="ECO:0000256" key="5">
    <source>
        <dbReference type="ARBA" id="ARBA00023004"/>
    </source>
</evidence>
<reference evidence="9 10" key="1">
    <citation type="submission" date="2024-12" db="EMBL/GenBank/DDBJ databases">
        <title>The unique morphological basis and parallel evolutionary history of personate flowers in Penstemon.</title>
        <authorList>
            <person name="Depatie T.H."/>
            <person name="Wessinger C.A."/>
        </authorList>
    </citation>
    <scope>NUCLEOTIDE SEQUENCE [LARGE SCALE GENOMIC DNA]</scope>
    <source>
        <strain evidence="9">WTNN_2</strain>
        <tissue evidence="9">Leaf</tissue>
    </source>
</reference>
<dbReference type="GO" id="GO:0046872">
    <property type="term" value="F:metal ion binding"/>
    <property type="evidence" value="ECO:0007669"/>
    <property type="project" value="UniProtKB-KW"/>
</dbReference>
<evidence type="ECO:0000313" key="9">
    <source>
        <dbReference type="EMBL" id="KAL3814019.1"/>
    </source>
</evidence>
<dbReference type="GO" id="GO:0004601">
    <property type="term" value="F:peroxidase activity"/>
    <property type="evidence" value="ECO:0007669"/>
    <property type="project" value="UniProtKB-KW"/>
</dbReference>
<proteinExistence type="inferred from homology"/>
<gene>
    <name evidence="9" type="ORF">ACJIZ3_015287</name>
</gene>
<evidence type="ECO:0000256" key="4">
    <source>
        <dbReference type="ARBA" id="ARBA00023002"/>
    </source>
</evidence>
<keyword evidence="7" id="KW-0812">Transmembrane</keyword>
<dbReference type="Gene3D" id="1.10.420.10">
    <property type="entry name" value="Peroxidase, domain 2"/>
    <property type="match status" value="1"/>
</dbReference>
<feature type="transmembrane region" description="Helical" evidence="7">
    <location>
        <begin position="164"/>
        <end position="184"/>
    </location>
</feature>
<dbReference type="PANTHER" id="PTHR31356">
    <property type="entry name" value="THYLAKOID LUMENAL 29 KDA PROTEIN, CHLOROPLASTIC-RELATED"/>
    <property type="match status" value="1"/>
</dbReference>
<evidence type="ECO:0000259" key="8">
    <source>
        <dbReference type="Pfam" id="PF00141"/>
    </source>
</evidence>
<dbReference type="EMBL" id="JBJXBP010000008">
    <property type="protein sequence ID" value="KAL3814019.1"/>
    <property type="molecule type" value="Genomic_DNA"/>
</dbReference>
<name>A0ABD3RMU8_9LAMI</name>
<dbReference type="Gene3D" id="1.10.520.10">
    <property type="match status" value="1"/>
</dbReference>
<keyword evidence="7" id="KW-0472">Membrane</keyword>
<keyword evidence="1" id="KW-0575">Peroxidase</keyword>
<organism evidence="9 10">
    <name type="scientific">Penstemon smallii</name>
    <dbReference type="NCBI Taxonomy" id="265156"/>
    <lineage>
        <taxon>Eukaryota</taxon>
        <taxon>Viridiplantae</taxon>
        <taxon>Streptophyta</taxon>
        <taxon>Embryophyta</taxon>
        <taxon>Tracheophyta</taxon>
        <taxon>Spermatophyta</taxon>
        <taxon>Magnoliopsida</taxon>
        <taxon>eudicotyledons</taxon>
        <taxon>Gunneridae</taxon>
        <taxon>Pentapetalae</taxon>
        <taxon>asterids</taxon>
        <taxon>lamiids</taxon>
        <taxon>Lamiales</taxon>
        <taxon>Plantaginaceae</taxon>
        <taxon>Cheloneae</taxon>
        <taxon>Penstemon</taxon>
    </lineage>
</organism>
<accession>A0ABD3RMU8</accession>
<feature type="domain" description="Plant heme peroxidase family profile" evidence="8">
    <location>
        <begin position="39"/>
        <end position="106"/>
    </location>
</feature>
<dbReference type="Pfam" id="PF00141">
    <property type="entry name" value="peroxidase"/>
    <property type="match status" value="1"/>
</dbReference>
<keyword evidence="10" id="KW-1185">Reference proteome</keyword>
<dbReference type="InterPro" id="IPR002207">
    <property type="entry name" value="Peroxidase_I"/>
</dbReference>
<evidence type="ECO:0000256" key="3">
    <source>
        <dbReference type="ARBA" id="ARBA00022723"/>
    </source>
</evidence>
<dbReference type="SUPFAM" id="SSF48113">
    <property type="entry name" value="Heme-dependent peroxidases"/>
    <property type="match status" value="1"/>
</dbReference>
<sequence length="328" mass="37823">MAKPIVDRDYLKDIEKVLRELRALISTKNCAPIILRLYTHGANSGLKMALDFCDQVKSKCPKITYADLYQLAGVVVVEVTGSPTVNFVPGRKDSNISPKEGRLPDARKGFDGPWTAEPLKFDNSYFGENEGLLKLPTDVALLDDPEFRHNVELYAKSIVKDGTVLAQSAFGAAVAATVVIQSYFYEFILYQLGSFYMYIILFLYSICCRYIWVILMSINLLTPPVFVDYLFIYLFATFHIKYHNVYCDSKNRTYRKCIVYRTIRIVSQTNRCETNTPRFFRPSRIFFKSYLHNQTKITYAKYILFKLDSSKFLIVSKTQFLSKKIKLT</sequence>
<feature type="transmembrane region" description="Helical" evidence="7">
    <location>
        <begin position="225"/>
        <end position="242"/>
    </location>
</feature>
<dbReference type="PRINTS" id="PR00458">
    <property type="entry name" value="PEROXIDASE"/>
</dbReference>
<evidence type="ECO:0000256" key="6">
    <source>
        <dbReference type="RuleBase" id="RU004241"/>
    </source>
</evidence>
<keyword evidence="4" id="KW-0560">Oxidoreductase</keyword>
<comment type="similarity">
    <text evidence="6">Belongs to the peroxidase family.</text>
</comment>
<keyword evidence="5" id="KW-0408">Iron</keyword>
<dbReference type="PRINTS" id="PR00459">
    <property type="entry name" value="ASPEROXIDASE"/>
</dbReference>
<dbReference type="PANTHER" id="PTHR31356:SF36">
    <property type="entry name" value="L-ASCORBATE PEROXIDASE 3"/>
    <property type="match status" value="1"/>
</dbReference>
<dbReference type="InterPro" id="IPR002016">
    <property type="entry name" value="Haem_peroxidase"/>
</dbReference>
<dbReference type="Proteomes" id="UP001634393">
    <property type="component" value="Unassembled WGS sequence"/>
</dbReference>
<keyword evidence="3" id="KW-0479">Metal-binding</keyword>
<keyword evidence="2" id="KW-0349">Heme</keyword>
<dbReference type="AlphaFoldDB" id="A0ABD3RMU8"/>
<dbReference type="InterPro" id="IPR044831">
    <property type="entry name" value="Ccp1-like"/>
</dbReference>
<feature type="transmembrane region" description="Helical" evidence="7">
    <location>
        <begin position="196"/>
        <end position="218"/>
    </location>
</feature>
<evidence type="ECO:0000256" key="2">
    <source>
        <dbReference type="ARBA" id="ARBA00022617"/>
    </source>
</evidence>
<protein>
    <recommendedName>
        <fullName evidence="8">Plant heme peroxidase family profile domain-containing protein</fullName>
    </recommendedName>
</protein>